<dbReference type="EMBL" id="JH431537">
    <property type="status" value="NOT_ANNOTATED_CDS"/>
    <property type="molecule type" value="Genomic_DNA"/>
</dbReference>
<dbReference type="Proteomes" id="UP000014500">
    <property type="component" value="Unassembled WGS sequence"/>
</dbReference>
<feature type="transmembrane region" description="Helical" evidence="2">
    <location>
        <begin position="148"/>
        <end position="166"/>
    </location>
</feature>
<dbReference type="EnsemblMetazoa" id="SMAR004818-RA">
    <property type="protein sequence ID" value="SMAR004818-PA"/>
    <property type="gene ID" value="SMAR004818"/>
</dbReference>
<evidence type="ECO:0000313" key="4">
    <source>
        <dbReference type="Proteomes" id="UP000014500"/>
    </source>
</evidence>
<protein>
    <submittedName>
        <fullName evidence="3">Uncharacterized protein</fullName>
    </submittedName>
</protein>
<accession>T1IUJ2</accession>
<evidence type="ECO:0000313" key="3">
    <source>
        <dbReference type="EnsemblMetazoa" id="SMAR004818-PA"/>
    </source>
</evidence>
<keyword evidence="4" id="KW-1185">Reference proteome</keyword>
<feature type="region of interest" description="Disordered" evidence="1">
    <location>
        <begin position="35"/>
        <end position="63"/>
    </location>
</feature>
<keyword evidence="2" id="KW-1133">Transmembrane helix</keyword>
<dbReference type="AlphaFoldDB" id="T1IUJ2"/>
<dbReference type="HOGENOM" id="CLU_1549576_0_0_1"/>
<name>T1IUJ2_STRMM</name>
<keyword evidence="2" id="KW-0812">Transmembrane</keyword>
<reference evidence="3" key="2">
    <citation type="submission" date="2015-02" db="UniProtKB">
        <authorList>
            <consortium name="EnsemblMetazoa"/>
        </authorList>
    </citation>
    <scope>IDENTIFICATION</scope>
</reference>
<dbReference type="eggNOG" id="KOG0428">
    <property type="taxonomic scope" value="Eukaryota"/>
</dbReference>
<sequence length="173" mass="19202">MTSVANGAVDFTAEEKRTEKPYDWTSFIKKRTVTNTASSREKIEKKSSQNSLKSDGEHSIYNADGPSLSVTRLMNGTRSIAVANNQSNEATNYLSIPVKTSSESCRTRDSLNPNSIVCQCTTPEFKVPRNLPKSQMGEPESGVVHRDLFYSIAIVVICVAMAFLVLRRIFFLV</sequence>
<keyword evidence="2" id="KW-0472">Membrane</keyword>
<proteinExistence type="predicted"/>
<reference evidence="4" key="1">
    <citation type="submission" date="2011-05" db="EMBL/GenBank/DDBJ databases">
        <authorList>
            <person name="Richards S.R."/>
            <person name="Qu J."/>
            <person name="Jiang H."/>
            <person name="Jhangiani S.N."/>
            <person name="Agravi P."/>
            <person name="Goodspeed R."/>
            <person name="Gross S."/>
            <person name="Mandapat C."/>
            <person name="Jackson L."/>
            <person name="Mathew T."/>
            <person name="Pu L."/>
            <person name="Thornton R."/>
            <person name="Saada N."/>
            <person name="Wilczek-Boney K.B."/>
            <person name="Lee S."/>
            <person name="Kovar C."/>
            <person name="Wu Y."/>
            <person name="Scherer S.E."/>
            <person name="Worley K.C."/>
            <person name="Muzny D.M."/>
            <person name="Gibbs R."/>
        </authorList>
    </citation>
    <scope>NUCLEOTIDE SEQUENCE</scope>
    <source>
        <strain evidence="4">Brora</strain>
    </source>
</reference>
<organism evidence="3 4">
    <name type="scientific">Strigamia maritima</name>
    <name type="common">European centipede</name>
    <name type="synonym">Geophilus maritimus</name>
    <dbReference type="NCBI Taxonomy" id="126957"/>
    <lineage>
        <taxon>Eukaryota</taxon>
        <taxon>Metazoa</taxon>
        <taxon>Ecdysozoa</taxon>
        <taxon>Arthropoda</taxon>
        <taxon>Myriapoda</taxon>
        <taxon>Chilopoda</taxon>
        <taxon>Pleurostigmophora</taxon>
        <taxon>Geophilomorpha</taxon>
        <taxon>Linotaeniidae</taxon>
        <taxon>Strigamia</taxon>
    </lineage>
</organism>
<evidence type="ECO:0000256" key="1">
    <source>
        <dbReference type="SAM" id="MobiDB-lite"/>
    </source>
</evidence>
<evidence type="ECO:0000256" key="2">
    <source>
        <dbReference type="SAM" id="Phobius"/>
    </source>
</evidence>